<comment type="similarity">
    <text evidence="1 5">Belongs to the glycosyl hydrolase 31 family.</text>
</comment>
<keyword evidence="2" id="KW-0805">Transcription regulation</keyword>
<keyword evidence="5" id="KW-0326">Glycosidase</keyword>
<reference evidence="7 8" key="1">
    <citation type="submission" date="2019-05" db="EMBL/GenBank/DDBJ databases">
        <title>We sequenced the genome of Paenibacillus hemerocallicola KCTC 33185 for further insight into its adaptation and study the phylogeny of Paenibacillus.</title>
        <authorList>
            <person name="Narsing Rao M.P."/>
        </authorList>
    </citation>
    <scope>NUCLEOTIDE SEQUENCE [LARGE SCALE GENOMIC DNA]</scope>
    <source>
        <strain evidence="7 8">KCTC 33185</strain>
    </source>
</reference>
<dbReference type="Gene3D" id="2.60.40.1180">
    <property type="entry name" value="Golgi alpha-mannosidase II"/>
    <property type="match status" value="2"/>
</dbReference>
<evidence type="ECO:0000259" key="6">
    <source>
        <dbReference type="PROSITE" id="PS01124"/>
    </source>
</evidence>
<dbReference type="InterPro" id="IPR033403">
    <property type="entry name" value="DUF5110"/>
</dbReference>
<dbReference type="SUPFAM" id="SSF51011">
    <property type="entry name" value="Glycosyl hydrolase domain"/>
    <property type="match status" value="1"/>
</dbReference>
<evidence type="ECO:0000256" key="2">
    <source>
        <dbReference type="ARBA" id="ARBA00023015"/>
    </source>
</evidence>
<dbReference type="Gene3D" id="2.60.40.1760">
    <property type="entry name" value="glycosyl hydrolase (family 31)"/>
    <property type="match status" value="1"/>
</dbReference>
<dbReference type="InterPro" id="IPR017853">
    <property type="entry name" value="GH"/>
</dbReference>
<dbReference type="EMBL" id="VDCQ01000024">
    <property type="protein sequence ID" value="TNJ64922.1"/>
    <property type="molecule type" value="Genomic_DNA"/>
</dbReference>
<dbReference type="InterPro" id="IPR013780">
    <property type="entry name" value="Glyco_hydro_b"/>
</dbReference>
<keyword evidence="3" id="KW-0238">DNA-binding</keyword>
<dbReference type="GO" id="GO:0030246">
    <property type="term" value="F:carbohydrate binding"/>
    <property type="evidence" value="ECO:0007669"/>
    <property type="project" value="InterPro"/>
</dbReference>
<dbReference type="GO" id="GO:0004553">
    <property type="term" value="F:hydrolase activity, hydrolyzing O-glycosyl compounds"/>
    <property type="evidence" value="ECO:0007669"/>
    <property type="project" value="InterPro"/>
</dbReference>
<dbReference type="SMART" id="SM00342">
    <property type="entry name" value="HTH_ARAC"/>
    <property type="match status" value="1"/>
</dbReference>
<evidence type="ECO:0000313" key="7">
    <source>
        <dbReference type="EMBL" id="TNJ64922.1"/>
    </source>
</evidence>
<evidence type="ECO:0000256" key="3">
    <source>
        <dbReference type="ARBA" id="ARBA00023125"/>
    </source>
</evidence>
<dbReference type="OrthoDB" id="176168at2"/>
<dbReference type="InterPro" id="IPR000322">
    <property type="entry name" value="Glyco_hydro_31_TIM"/>
</dbReference>
<accession>A0A5C4T7K1</accession>
<dbReference type="Pfam" id="PF17137">
    <property type="entry name" value="DUF5110"/>
    <property type="match status" value="1"/>
</dbReference>
<dbReference type="AlphaFoldDB" id="A0A5C4T7K1"/>
<dbReference type="Gene3D" id="1.10.10.60">
    <property type="entry name" value="Homeodomain-like"/>
    <property type="match status" value="2"/>
</dbReference>
<evidence type="ECO:0000313" key="8">
    <source>
        <dbReference type="Proteomes" id="UP000307943"/>
    </source>
</evidence>
<dbReference type="RefSeq" id="WP_139603616.1">
    <property type="nucleotide sequence ID" value="NZ_VDCQ01000024.1"/>
</dbReference>
<dbReference type="GO" id="GO:0043565">
    <property type="term" value="F:sequence-specific DNA binding"/>
    <property type="evidence" value="ECO:0007669"/>
    <property type="project" value="InterPro"/>
</dbReference>
<sequence>MEERKDFLLPLANGGWMRIQTAAPGTFRIRLNGTGLFAEPALQRYGIVSAVSGAEEEVCAPFPGSVAELRTKRAMLRIDGADGQLQLLGTDGDERLATCAAPWSSETSGFGVRFLLRADEALYGLGNVAPERLQRRGLRVEMRAEKQLWASAPIPFLMSSSGWAVMVNTTWRHLFDIGASNENELLIEGPTGELDLFLFAGNDYAELLDAYTNVAGKPPLLPIWMYGLNFCSRIGSSARDVLDDAIKFRRAGTPCDLIGLNDDWMERAKDFSTTKRWHPVRFPTSSNDLLRQVSFIGILHKQGFKLSLALGCDYDLTLLEERLASENVGSEWEDRNDGYGEDVQPPHEESWYEHLRKFVDDGVSAFVLHPNNPMHGDPGRIWGNGMSSAELHNLYPVLLCKQMYAGFLKQTNRRPAIHIERGYLGMQRFAASTTGTFYTAKHAIVAILNYGLSGHVHTTTNMHLISREGIHADFLLAWSRINSMDHFQHPDFLEHPLQELFQHYARLRYRLIPYLYSTAHAAVRTGMPITRAMPLMYPRDRHCRELDGQYMLGDFLLVAVYTESVYLPEGDWFDYWTGKRYCGPCMIDASVPPEAGGPLFVRAGAIVPMWPPMNYIGERRVETLTLEVYPGAHGSFLLYEDDGATLDYLKGASVRTRLECASDQAMTTVRIAKREGLFAGMEAKRSYELIVHTNAKPAAVRVGGERRPDRTARNKADPFRSWRYDRLAGTVRLHVAEAEFGEAGVCIEIDHPPKSVRSAAARTGAERRSAASVDPFSGPAASVLGRGISDTASGGGDAISDDPEADNAFAAALDSGELRVAEAALTEWWGAKMKHSPSAANAIWQLHVMKGCYLIVRQAERNGWTSADAFKHMEDEAYELAQLQKPEQGYELLQRLVSRLVRQMDALHTGAKHPVIRELLELALREPERDLSLNAMAERFALHPVHISRLFKKETGRNYYDYVISMRMMRAKQLLRDGHKVYDVAALCGFKDAGNFSKAFSKYWGEPPVSFKQERS</sequence>
<evidence type="ECO:0000256" key="4">
    <source>
        <dbReference type="ARBA" id="ARBA00023163"/>
    </source>
</evidence>
<dbReference type="SUPFAM" id="SSF74650">
    <property type="entry name" value="Galactose mutarotase-like"/>
    <property type="match status" value="1"/>
</dbReference>
<dbReference type="InterPro" id="IPR011013">
    <property type="entry name" value="Gal_mutarotase_sf_dom"/>
</dbReference>
<gene>
    <name evidence="7" type="ORF">FE784_17995</name>
</gene>
<dbReference type="SUPFAM" id="SSF46689">
    <property type="entry name" value="Homeodomain-like"/>
    <property type="match status" value="2"/>
</dbReference>
<dbReference type="GO" id="GO:0005975">
    <property type="term" value="P:carbohydrate metabolic process"/>
    <property type="evidence" value="ECO:0007669"/>
    <property type="project" value="InterPro"/>
</dbReference>
<evidence type="ECO:0000256" key="5">
    <source>
        <dbReference type="RuleBase" id="RU361185"/>
    </source>
</evidence>
<dbReference type="CDD" id="cd14752">
    <property type="entry name" value="GH31_N"/>
    <property type="match status" value="1"/>
</dbReference>
<dbReference type="InterPro" id="IPR048395">
    <property type="entry name" value="Glyco_hydro_31_C"/>
</dbReference>
<dbReference type="InterPro" id="IPR018062">
    <property type="entry name" value="HTH_AraC-typ_CS"/>
</dbReference>
<dbReference type="PROSITE" id="PS00041">
    <property type="entry name" value="HTH_ARAC_FAMILY_1"/>
    <property type="match status" value="1"/>
</dbReference>
<dbReference type="Proteomes" id="UP000307943">
    <property type="component" value="Unassembled WGS sequence"/>
</dbReference>
<keyword evidence="5" id="KW-0378">Hydrolase</keyword>
<comment type="caution">
    <text evidence="7">The sequence shown here is derived from an EMBL/GenBank/DDBJ whole genome shotgun (WGS) entry which is preliminary data.</text>
</comment>
<dbReference type="PANTHER" id="PTHR43863">
    <property type="entry name" value="HYDROLASE, PUTATIVE (AFU_ORTHOLOGUE AFUA_1G03140)-RELATED"/>
    <property type="match status" value="1"/>
</dbReference>
<dbReference type="SUPFAM" id="SSF51445">
    <property type="entry name" value="(Trans)glycosidases"/>
    <property type="match status" value="1"/>
</dbReference>
<proteinExistence type="inferred from homology"/>
<keyword evidence="8" id="KW-1185">Reference proteome</keyword>
<organism evidence="7 8">
    <name type="scientific">Paenibacillus hemerocallicola</name>
    <dbReference type="NCBI Taxonomy" id="1172614"/>
    <lineage>
        <taxon>Bacteria</taxon>
        <taxon>Bacillati</taxon>
        <taxon>Bacillota</taxon>
        <taxon>Bacilli</taxon>
        <taxon>Bacillales</taxon>
        <taxon>Paenibacillaceae</taxon>
        <taxon>Paenibacillus</taxon>
    </lineage>
</organism>
<dbReference type="PROSITE" id="PS01124">
    <property type="entry name" value="HTH_ARAC_FAMILY_2"/>
    <property type="match status" value="1"/>
</dbReference>
<dbReference type="InterPro" id="IPR009057">
    <property type="entry name" value="Homeodomain-like_sf"/>
</dbReference>
<dbReference type="GO" id="GO:0003700">
    <property type="term" value="F:DNA-binding transcription factor activity"/>
    <property type="evidence" value="ECO:0007669"/>
    <property type="project" value="InterPro"/>
</dbReference>
<dbReference type="Pfam" id="PF12833">
    <property type="entry name" value="HTH_18"/>
    <property type="match status" value="1"/>
</dbReference>
<dbReference type="Pfam" id="PF01055">
    <property type="entry name" value="Glyco_hydro_31_2nd"/>
    <property type="match status" value="1"/>
</dbReference>
<dbReference type="InterPro" id="IPR018060">
    <property type="entry name" value="HTH_AraC"/>
</dbReference>
<feature type="domain" description="HTH araC/xylS-type" evidence="6">
    <location>
        <begin position="917"/>
        <end position="1014"/>
    </location>
</feature>
<evidence type="ECO:0000256" key="1">
    <source>
        <dbReference type="ARBA" id="ARBA00007806"/>
    </source>
</evidence>
<dbReference type="PANTHER" id="PTHR43863:SF2">
    <property type="entry name" value="MALTASE-GLUCOAMYLASE"/>
    <property type="match status" value="1"/>
</dbReference>
<protein>
    <submittedName>
        <fullName evidence="7">DUF5110 domain-containing protein</fullName>
    </submittedName>
</protein>
<dbReference type="Gene3D" id="3.20.20.80">
    <property type="entry name" value="Glycosidases"/>
    <property type="match status" value="1"/>
</dbReference>
<dbReference type="Pfam" id="PF21365">
    <property type="entry name" value="Glyco_hydro_31_3rd"/>
    <property type="match status" value="1"/>
</dbReference>
<keyword evidence="4" id="KW-0804">Transcription</keyword>
<dbReference type="InterPro" id="IPR051816">
    <property type="entry name" value="Glycosyl_Hydrolase_31"/>
</dbReference>
<name>A0A5C4T7K1_9BACL</name>